<evidence type="ECO:0000256" key="4">
    <source>
        <dbReference type="ARBA" id="ARBA00022741"/>
    </source>
</evidence>
<gene>
    <name evidence="13" type="ORF">CJF60_01245</name>
</gene>
<reference evidence="13" key="1">
    <citation type="submission" date="2017-08" db="EMBL/GenBank/DDBJ databases">
        <authorList>
            <person name="Alvarez-Ponce D."/>
            <person name="Weitzman C.L."/>
            <person name="Tillett R.L."/>
            <person name="Sandmeier F.C."/>
            <person name="Tracy C.R."/>
        </authorList>
    </citation>
    <scope>NUCLEOTIDE SEQUENCE [LARGE SCALE GENOMIC DNA]</scope>
    <source>
        <strain evidence="13">PS6</strain>
    </source>
</reference>
<evidence type="ECO:0000256" key="6">
    <source>
        <dbReference type="ARBA" id="ARBA00022806"/>
    </source>
</evidence>
<dbReference type="InterPro" id="IPR007694">
    <property type="entry name" value="DNA_helicase_DnaB-like_C"/>
</dbReference>
<keyword evidence="9" id="KW-0413">Isomerase</keyword>
<dbReference type="PROSITE" id="PS51199">
    <property type="entry name" value="SF4_HELICASE"/>
    <property type="match status" value="1"/>
</dbReference>
<evidence type="ECO:0000256" key="5">
    <source>
        <dbReference type="ARBA" id="ARBA00022801"/>
    </source>
</evidence>
<evidence type="ECO:0000256" key="1">
    <source>
        <dbReference type="ARBA" id="ARBA00008428"/>
    </source>
</evidence>
<dbReference type="SUPFAM" id="SSF48024">
    <property type="entry name" value="N-terminal domain of DnaB helicase"/>
    <property type="match status" value="1"/>
</dbReference>
<dbReference type="Pfam" id="PF00772">
    <property type="entry name" value="DnaB"/>
    <property type="match status" value="1"/>
</dbReference>
<evidence type="ECO:0000256" key="3">
    <source>
        <dbReference type="ARBA" id="ARBA00022705"/>
    </source>
</evidence>
<dbReference type="Gene3D" id="3.40.50.300">
    <property type="entry name" value="P-loop containing nucleotide triphosphate hydrolases"/>
    <property type="match status" value="1"/>
</dbReference>
<dbReference type="EMBL" id="NQMN01000001">
    <property type="protein sequence ID" value="PAF55298.1"/>
    <property type="molecule type" value="Genomic_DNA"/>
</dbReference>
<comment type="caution">
    <text evidence="13">The sequence shown here is derived from an EMBL/GenBank/DDBJ whole genome shotgun (WGS) entry which is preliminary data.</text>
</comment>
<comment type="similarity">
    <text evidence="1">Belongs to the helicase family. DnaB subfamily.</text>
</comment>
<dbReference type="InterPro" id="IPR036185">
    <property type="entry name" value="DNA_heli_DnaB-like_N_sf"/>
</dbReference>
<keyword evidence="3" id="KW-0235">DNA replication</keyword>
<name>A0ABX4H618_9BACT</name>
<keyword evidence="6 13" id="KW-0347">Helicase</keyword>
<evidence type="ECO:0000256" key="8">
    <source>
        <dbReference type="ARBA" id="ARBA00023125"/>
    </source>
</evidence>
<protein>
    <recommendedName>
        <fullName evidence="10">DNA 5'-3' helicase</fullName>
        <ecNumber evidence="10">5.6.2.3</ecNumber>
    </recommendedName>
</protein>
<dbReference type="EC" id="5.6.2.3" evidence="10"/>
<evidence type="ECO:0000256" key="7">
    <source>
        <dbReference type="ARBA" id="ARBA00022840"/>
    </source>
</evidence>
<feature type="domain" description="SF4 helicase" evidence="12">
    <location>
        <begin position="195"/>
        <end position="469"/>
    </location>
</feature>
<evidence type="ECO:0000313" key="14">
    <source>
        <dbReference type="Proteomes" id="UP000217033"/>
    </source>
</evidence>
<dbReference type="Pfam" id="PF03796">
    <property type="entry name" value="DnaB_C"/>
    <property type="match status" value="1"/>
</dbReference>
<comment type="catalytic activity">
    <reaction evidence="11">
        <text>ATP + H2O = ADP + phosphate + H(+)</text>
        <dbReference type="Rhea" id="RHEA:13065"/>
        <dbReference type="ChEBI" id="CHEBI:15377"/>
        <dbReference type="ChEBI" id="CHEBI:15378"/>
        <dbReference type="ChEBI" id="CHEBI:30616"/>
        <dbReference type="ChEBI" id="CHEBI:43474"/>
        <dbReference type="ChEBI" id="CHEBI:456216"/>
        <dbReference type="EC" id="5.6.2.3"/>
    </reaction>
</comment>
<proteinExistence type="inferred from homology"/>
<evidence type="ECO:0000256" key="11">
    <source>
        <dbReference type="ARBA" id="ARBA00048954"/>
    </source>
</evidence>
<dbReference type="GO" id="GO:0004386">
    <property type="term" value="F:helicase activity"/>
    <property type="evidence" value="ECO:0007669"/>
    <property type="project" value="UniProtKB-KW"/>
</dbReference>
<evidence type="ECO:0000256" key="10">
    <source>
        <dbReference type="ARBA" id="ARBA00044969"/>
    </source>
</evidence>
<dbReference type="PANTHER" id="PTHR30153">
    <property type="entry name" value="REPLICATIVE DNA HELICASE DNAB"/>
    <property type="match status" value="1"/>
</dbReference>
<evidence type="ECO:0000256" key="9">
    <source>
        <dbReference type="ARBA" id="ARBA00023235"/>
    </source>
</evidence>
<evidence type="ECO:0000256" key="2">
    <source>
        <dbReference type="ARBA" id="ARBA00022515"/>
    </source>
</evidence>
<dbReference type="CDD" id="cd00984">
    <property type="entry name" value="DnaB_C"/>
    <property type="match status" value="1"/>
</dbReference>
<keyword evidence="2" id="KW-0639">Primosome</keyword>
<keyword evidence="8" id="KW-0238">DNA-binding</keyword>
<dbReference type="SUPFAM" id="SSF52540">
    <property type="entry name" value="P-loop containing nucleoside triphosphate hydrolases"/>
    <property type="match status" value="1"/>
</dbReference>
<dbReference type="InterPro" id="IPR007693">
    <property type="entry name" value="DNA_helicase_DnaB-like_N"/>
</dbReference>
<evidence type="ECO:0000259" key="12">
    <source>
        <dbReference type="PROSITE" id="PS51199"/>
    </source>
</evidence>
<keyword evidence="5" id="KW-0378">Hydrolase</keyword>
<keyword evidence="7" id="KW-0067">ATP-binding</keyword>
<dbReference type="PANTHER" id="PTHR30153:SF2">
    <property type="entry name" value="REPLICATIVE DNA HELICASE"/>
    <property type="match status" value="1"/>
</dbReference>
<organism evidence="13 14">
    <name type="scientific">Mycoplasmopsis agassizii</name>
    <dbReference type="NCBI Taxonomy" id="33922"/>
    <lineage>
        <taxon>Bacteria</taxon>
        <taxon>Bacillati</taxon>
        <taxon>Mycoplasmatota</taxon>
        <taxon>Mycoplasmoidales</taxon>
        <taxon>Metamycoplasmataceae</taxon>
        <taxon>Mycoplasmopsis</taxon>
    </lineage>
</organism>
<evidence type="ECO:0000313" key="13">
    <source>
        <dbReference type="EMBL" id="PAF55298.1"/>
    </source>
</evidence>
<sequence>MMESNLEKNISDPISELNIIASLVFKNDLAKNIRHRLKADDFYLENHRIFFTIIDSYLQITKFDEQLDNVKNLTFDVLKSEVRKLLNQNPRIRNVKDFNEEYVNELLIKYNGSDRFFEDFKTVIEKSNIRKILISLDKNSRLIRETIIEDNSNLIISRINHDLTNISDLNSFNEFDQLEDLAADYLESIHHRRNSYDDIAGIATGYEELDNLTDGWQKGNLIILAARPSMGKTALSLNFALNAAKENKNVLYFSLEMDSSQLVERLISKQTTINPKLLRNPKDLSSENLTKISIAVDNFRKYKLNIASNHSSDFINIQSIIRQEYYKNTVDLVMIDYLQLMSLKNYGGDNRQLEVSKISNMLKSLARELSIPIIALAQLSRNVESRADKRPVMSDLRDSGAIEQDADIIMMMYRDDYYNRKPSDKEEAHNSNYSVVELSVVKNRSGATGTINLLFDLSHSNFLTANDSYGDNYKKYETR</sequence>
<dbReference type="Proteomes" id="UP000217033">
    <property type="component" value="Unassembled WGS sequence"/>
</dbReference>
<keyword evidence="14" id="KW-1185">Reference proteome</keyword>
<accession>A0ABX4H618</accession>
<dbReference type="InterPro" id="IPR003593">
    <property type="entry name" value="AAA+_ATPase"/>
</dbReference>
<keyword evidence="4" id="KW-0547">Nucleotide-binding</keyword>
<dbReference type="InterPro" id="IPR027417">
    <property type="entry name" value="P-loop_NTPase"/>
</dbReference>
<dbReference type="SMART" id="SM00382">
    <property type="entry name" value="AAA"/>
    <property type="match status" value="1"/>
</dbReference>